<evidence type="ECO:0000259" key="2">
    <source>
        <dbReference type="PROSITE" id="PS50234"/>
    </source>
</evidence>
<dbReference type="SUPFAM" id="SSF52317">
    <property type="entry name" value="Class I glutamine amidotransferase-like"/>
    <property type="match status" value="1"/>
</dbReference>
<dbReference type="InterPro" id="IPR036465">
    <property type="entry name" value="vWFA_dom_sf"/>
</dbReference>
<sequence>MGLPAWVAVFILALVAFYCHKIYKRERADLNPPMRRLLSVLRFLTYAVLLLIFMKPVLQMDRLIEPRSNVAILVDSSKSMGIVEKGAPAAYTALVAKATDLDTAQASKLDRISIAQSILNNGRSDLLAELKDNYSVQLYSFDKEVVANGVHEEDGAAVMPQVTGEVTQLGAAIRQVAQDFRGQPLAGIVVLSDGGSNKGESPEVVAQELGSRGVRVFPIGIGVQEAVDIKIIDANIPELIFKDEELAVEVTFEGASVAGNSVSVDLFLGDERIGGRDVEGRDGVFKENFVIRAETAGDFTFRVTAAGQPNEYFLENNEKTKQIRVIDNAIRILFVIENPSWEYRYLKGLIDRDRRAEAKVFIRRGDLERARSDEQYLPTLPFETMSEDFDCLVFCNIRADYFDTEKMQKIKEYVTEDGGALIMISSTSGTPGTFAGTPIGDMLPVQFRAIAEHESLDLDQRFTRPYPLRLAHEGQFHNITRLSALPDENEALWAQLPPQYWYYSGIKRLKPSAIALVEHGKAVNEYGPIPLVATHRFGKGQVLFMGINSTWRWRHKVGNRYTNRFWIQTIQFMGLPHLLGNMTRVQLMSQGRSFFVGERIEITAKVLSENFTAVRDDFVTLVALNKETSEEKAFKVHRDQAKEGFFTGTVHLQKGLWEMWVDGYAEEDHLTVSIREPHYEFEKPAMQLASLMAIADASGGQFITLSDAGSLPDRISQAVQPIRSPVEKSIWDTWLMLLIITFTASLEWYLRKRVDLP</sequence>
<gene>
    <name evidence="3" type="ORF">METZ01_LOCUS55036</name>
</gene>
<dbReference type="PANTHER" id="PTHR37947">
    <property type="entry name" value="BLL2462 PROTEIN"/>
    <property type="match status" value="1"/>
</dbReference>
<evidence type="ECO:0000256" key="1">
    <source>
        <dbReference type="SAM" id="Phobius"/>
    </source>
</evidence>
<feature type="transmembrane region" description="Helical" evidence="1">
    <location>
        <begin position="35"/>
        <end position="54"/>
    </location>
</feature>
<organism evidence="3">
    <name type="scientific">marine metagenome</name>
    <dbReference type="NCBI Taxonomy" id="408172"/>
    <lineage>
        <taxon>unclassified sequences</taxon>
        <taxon>metagenomes</taxon>
        <taxon>ecological metagenomes</taxon>
    </lineage>
</organism>
<dbReference type="Pfam" id="PF00092">
    <property type="entry name" value="VWA"/>
    <property type="match status" value="1"/>
</dbReference>
<dbReference type="AlphaFoldDB" id="A0A381SDL2"/>
<feature type="domain" description="VWFA" evidence="2">
    <location>
        <begin position="69"/>
        <end position="222"/>
    </location>
</feature>
<dbReference type="InterPro" id="IPR002035">
    <property type="entry name" value="VWF_A"/>
</dbReference>
<evidence type="ECO:0000313" key="3">
    <source>
        <dbReference type="EMBL" id="SVA02182.1"/>
    </source>
</evidence>
<keyword evidence="1" id="KW-0472">Membrane</keyword>
<keyword evidence="1" id="KW-0812">Transmembrane</keyword>
<dbReference type="PROSITE" id="PS50234">
    <property type="entry name" value="VWFA"/>
    <property type="match status" value="1"/>
</dbReference>
<dbReference type="Gene3D" id="3.40.50.880">
    <property type="match status" value="1"/>
</dbReference>
<dbReference type="Gene3D" id="3.40.50.410">
    <property type="entry name" value="von Willebrand factor, type A domain"/>
    <property type="match status" value="1"/>
</dbReference>
<accession>A0A381SDL2</accession>
<dbReference type="InterPro" id="IPR029062">
    <property type="entry name" value="Class_I_gatase-like"/>
</dbReference>
<keyword evidence="1" id="KW-1133">Transmembrane helix</keyword>
<dbReference type="CDD" id="cd00198">
    <property type="entry name" value="vWFA"/>
    <property type="match status" value="1"/>
</dbReference>
<feature type="transmembrane region" description="Helical" evidence="1">
    <location>
        <begin position="6"/>
        <end position="23"/>
    </location>
</feature>
<dbReference type="SUPFAM" id="SSF53300">
    <property type="entry name" value="vWA-like"/>
    <property type="match status" value="1"/>
</dbReference>
<reference evidence="3" key="1">
    <citation type="submission" date="2018-05" db="EMBL/GenBank/DDBJ databases">
        <authorList>
            <person name="Lanie J.A."/>
            <person name="Ng W.-L."/>
            <person name="Kazmierczak K.M."/>
            <person name="Andrzejewski T.M."/>
            <person name="Davidsen T.M."/>
            <person name="Wayne K.J."/>
            <person name="Tettelin H."/>
            <person name="Glass J.I."/>
            <person name="Rusch D."/>
            <person name="Podicherti R."/>
            <person name="Tsui H.-C.T."/>
            <person name="Winkler M.E."/>
        </authorList>
    </citation>
    <scope>NUCLEOTIDE SEQUENCE</scope>
</reference>
<dbReference type="EMBL" id="UINC01002979">
    <property type="protein sequence ID" value="SVA02182.1"/>
    <property type="molecule type" value="Genomic_DNA"/>
</dbReference>
<name>A0A381SDL2_9ZZZZ</name>
<dbReference type="PANTHER" id="PTHR37947:SF1">
    <property type="entry name" value="BLL2462 PROTEIN"/>
    <property type="match status" value="1"/>
</dbReference>
<proteinExistence type="predicted"/>
<protein>
    <recommendedName>
        <fullName evidence="2">VWFA domain-containing protein</fullName>
    </recommendedName>
</protein>